<dbReference type="Pfam" id="PF05730">
    <property type="entry name" value="CFEM"/>
    <property type="match status" value="1"/>
</dbReference>
<proteinExistence type="inferred from homology"/>
<keyword evidence="5" id="KW-0336">GPI-anchor</keyword>
<keyword evidence="5" id="KW-0472">Membrane</keyword>
<feature type="domain" description="CFEM" evidence="12">
    <location>
        <begin position="1"/>
        <end position="114"/>
    </location>
</feature>
<comment type="similarity">
    <text evidence="3">Belongs to the RBT5 family.</text>
</comment>
<evidence type="ECO:0000256" key="8">
    <source>
        <dbReference type="ARBA" id="ARBA00023288"/>
    </source>
</evidence>
<comment type="caution">
    <text evidence="9">Lacks conserved residue(s) required for the propagation of feature annotation.</text>
</comment>
<evidence type="ECO:0000256" key="3">
    <source>
        <dbReference type="ARBA" id="ARBA00010031"/>
    </source>
</evidence>
<evidence type="ECO:0000256" key="10">
    <source>
        <dbReference type="SAM" id="MobiDB-lite"/>
    </source>
</evidence>
<keyword evidence="9" id="KW-0349">Heme</keyword>
<keyword evidence="6 11" id="KW-0732">Signal</keyword>
<dbReference type="Proteomes" id="UP001140453">
    <property type="component" value="Unassembled WGS sequence"/>
</dbReference>
<keyword evidence="9" id="KW-0479">Metal-binding</keyword>
<dbReference type="GO" id="GO:0098552">
    <property type="term" value="C:side of membrane"/>
    <property type="evidence" value="ECO:0007669"/>
    <property type="project" value="UniProtKB-KW"/>
</dbReference>
<evidence type="ECO:0000256" key="4">
    <source>
        <dbReference type="ARBA" id="ARBA00022525"/>
    </source>
</evidence>
<feature type="chain" id="PRO_5040913997" description="CFEM domain-containing protein" evidence="11">
    <location>
        <begin position="18"/>
        <end position="171"/>
    </location>
</feature>
<evidence type="ECO:0000256" key="9">
    <source>
        <dbReference type="PROSITE-ProRule" id="PRU01356"/>
    </source>
</evidence>
<feature type="region of interest" description="Disordered" evidence="10">
    <location>
        <begin position="94"/>
        <end position="132"/>
    </location>
</feature>
<keyword evidence="7 9" id="KW-1015">Disulfide bond</keyword>
<gene>
    <name evidence="13" type="ORF">N0V93_007007</name>
</gene>
<keyword evidence="4" id="KW-0964">Secreted</keyword>
<feature type="compositionally biased region" description="Low complexity" evidence="10">
    <location>
        <begin position="97"/>
        <end position="132"/>
    </location>
</feature>
<evidence type="ECO:0000256" key="7">
    <source>
        <dbReference type="ARBA" id="ARBA00023157"/>
    </source>
</evidence>
<dbReference type="AlphaFoldDB" id="A0A9W8YQR1"/>
<evidence type="ECO:0000256" key="5">
    <source>
        <dbReference type="ARBA" id="ARBA00022622"/>
    </source>
</evidence>
<dbReference type="InterPro" id="IPR008427">
    <property type="entry name" value="Extracellular_membr_CFEM_dom"/>
</dbReference>
<evidence type="ECO:0000313" key="14">
    <source>
        <dbReference type="Proteomes" id="UP001140453"/>
    </source>
</evidence>
<keyword evidence="8" id="KW-0449">Lipoprotein</keyword>
<organism evidence="13 14">
    <name type="scientific">Gnomoniopsis smithogilvyi</name>
    <dbReference type="NCBI Taxonomy" id="1191159"/>
    <lineage>
        <taxon>Eukaryota</taxon>
        <taxon>Fungi</taxon>
        <taxon>Dikarya</taxon>
        <taxon>Ascomycota</taxon>
        <taxon>Pezizomycotina</taxon>
        <taxon>Sordariomycetes</taxon>
        <taxon>Sordariomycetidae</taxon>
        <taxon>Diaporthales</taxon>
        <taxon>Gnomoniaceae</taxon>
        <taxon>Gnomoniopsis</taxon>
    </lineage>
</organism>
<accession>A0A9W8YQR1</accession>
<reference evidence="13" key="1">
    <citation type="submission" date="2022-10" db="EMBL/GenBank/DDBJ databases">
        <title>Tapping the CABI collections for fungal endophytes: first genome assemblies for Collariella, Neodidymelliopsis, Ascochyta clinopodiicola, Didymella pomorum, Didymosphaeria variabile, Neocosmospora piperis and Neocucurbitaria cava.</title>
        <authorList>
            <person name="Hill R."/>
        </authorList>
    </citation>
    <scope>NUCLEOTIDE SEQUENCE</scope>
    <source>
        <strain evidence="13">IMI 355082</strain>
    </source>
</reference>
<evidence type="ECO:0000313" key="13">
    <source>
        <dbReference type="EMBL" id="KAJ4389537.1"/>
    </source>
</evidence>
<evidence type="ECO:0000259" key="12">
    <source>
        <dbReference type="PROSITE" id="PS52012"/>
    </source>
</evidence>
<evidence type="ECO:0000256" key="6">
    <source>
        <dbReference type="ARBA" id="ARBA00022729"/>
    </source>
</evidence>
<dbReference type="GO" id="GO:0005576">
    <property type="term" value="C:extracellular region"/>
    <property type="evidence" value="ECO:0007669"/>
    <property type="project" value="UniProtKB-SubCell"/>
</dbReference>
<feature type="disulfide bond" evidence="9">
    <location>
        <begin position="41"/>
        <end position="48"/>
    </location>
</feature>
<keyword evidence="9" id="KW-0408">Iron</keyword>
<evidence type="ECO:0000256" key="1">
    <source>
        <dbReference type="ARBA" id="ARBA00004589"/>
    </source>
</evidence>
<comment type="subcellular location">
    <subcellularLocation>
        <location evidence="1">Membrane</location>
        <topology evidence="1">Lipid-anchor</topology>
        <topology evidence="1">GPI-anchor</topology>
    </subcellularLocation>
    <subcellularLocation>
        <location evidence="2">Secreted</location>
    </subcellularLocation>
</comment>
<dbReference type="EMBL" id="JAPEVB010000004">
    <property type="protein sequence ID" value="KAJ4389537.1"/>
    <property type="molecule type" value="Genomic_DNA"/>
</dbReference>
<keyword evidence="5" id="KW-0325">Glycoprotein</keyword>
<protein>
    <recommendedName>
        <fullName evidence="12">CFEM domain-containing protein</fullName>
    </recommendedName>
</protein>
<comment type="caution">
    <text evidence="13">The sequence shown here is derived from an EMBL/GenBank/DDBJ whole genome shotgun (WGS) entry which is preliminary data.</text>
</comment>
<feature type="signal peptide" evidence="11">
    <location>
        <begin position="1"/>
        <end position="17"/>
    </location>
</feature>
<keyword evidence="14" id="KW-1185">Reference proteome</keyword>
<evidence type="ECO:0000256" key="11">
    <source>
        <dbReference type="SAM" id="SignalP"/>
    </source>
</evidence>
<evidence type="ECO:0000256" key="2">
    <source>
        <dbReference type="ARBA" id="ARBA00004613"/>
    </source>
</evidence>
<sequence length="171" mass="16799">MRTLIIFTAAWAALVSSQCFSSIPECAQSCMTNAATQSTSCGATDWTCQCTTTNQQTILDNAENCVDAACGETMWLEVVKPAVEAFCEAVDGGETCSSSSTSSGSTSTLTSTSTTTGSVSTTSSTGTATGTGTATATATATAATSSSTAGAAAAGPIGSFGMMVLGALALI</sequence>
<name>A0A9W8YQR1_9PEZI</name>
<dbReference type="PROSITE" id="PS52012">
    <property type="entry name" value="CFEM"/>
    <property type="match status" value="1"/>
</dbReference>
<dbReference type="GO" id="GO:0046872">
    <property type="term" value="F:metal ion binding"/>
    <property type="evidence" value="ECO:0007669"/>
    <property type="project" value="UniProtKB-UniRule"/>
</dbReference>
<feature type="binding site" description="axial binding residue" evidence="9">
    <location>
        <position position="45"/>
    </location>
    <ligand>
        <name>heme</name>
        <dbReference type="ChEBI" id="CHEBI:30413"/>
    </ligand>
    <ligandPart>
        <name>Fe</name>
        <dbReference type="ChEBI" id="CHEBI:18248"/>
    </ligandPart>
</feature>
<dbReference type="OrthoDB" id="3767534at2759"/>